<evidence type="ECO:0000313" key="2">
    <source>
        <dbReference type="Proteomes" id="UP001620645"/>
    </source>
</evidence>
<protein>
    <submittedName>
        <fullName evidence="1">Uncharacterized protein</fullName>
    </submittedName>
</protein>
<keyword evidence="2" id="KW-1185">Reference proteome</keyword>
<sequence>MALLCAAEPDCMVPIGQTKPCLYTPIGPNLTCHRQDQSLLGILQYNMEYRQQIADSSFLPHISPAHPRSSANGIFSVRRGESYLGTAAEWLQIVKCC</sequence>
<evidence type="ECO:0000313" key="1">
    <source>
        <dbReference type="EMBL" id="KAL3069848.1"/>
    </source>
</evidence>
<gene>
    <name evidence="1" type="ORF">niasHS_016837</name>
</gene>
<organism evidence="1 2">
    <name type="scientific">Heterodera schachtii</name>
    <name type="common">Sugarbeet cyst nematode worm</name>
    <name type="synonym">Tylenchus schachtii</name>
    <dbReference type="NCBI Taxonomy" id="97005"/>
    <lineage>
        <taxon>Eukaryota</taxon>
        <taxon>Metazoa</taxon>
        <taxon>Ecdysozoa</taxon>
        <taxon>Nematoda</taxon>
        <taxon>Chromadorea</taxon>
        <taxon>Rhabditida</taxon>
        <taxon>Tylenchina</taxon>
        <taxon>Tylenchomorpha</taxon>
        <taxon>Tylenchoidea</taxon>
        <taxon>Heteroderidae</taxon>
        <taxon>Heteroderinae</taxon>
        <taxon>Heterodera</taxon>
    </lineage>
</organism>
<dbReference type="EMBL" id="JBICCN010000424">
    <property type="protein sequence ID" value="KAL3069848.1"/>
    <property type="molecule type" value="Genomic_DNA"/>
</dbReference>
<accession>A0ABD2I149</accession>
<proteinExistence type="predicted"/>
<reference evidence="1 2" key="1">
    <citation type="submission" date="2024-10" db="EMBL/GenBank/DDBJ databases">
        <authorList>
            <person name="Kim D."/>
        </authorList>
    </citation>
    <scope>NUCLEOTIDE SEQUENCE [LARGE SCALE GENOMIC DNA]</scope>
    <source>
        <strain evidence="1">Taebaek</strain>
    </source>
</reference>
<name>A0ABD2I149_HETSC</name>
<comment type="caution">
    <text evidence="1">The sequence shown here is derived from an EMBL/GenBank/DDBJ whole genome shotgun (WGS) entry which is preliminary data.</text>
</comment>
<dbReference type="Proteomes" id="UP001620645">
    <property type="component" value="Unassembled WGS sequence"/>
</dbReference>
<dbReference type="AlphaFoldDB" id="A0ABD2I149"/>